<organism evidence="1 2">
    <name type="scientific">Pyrenophora tritici-repentis</name>
    <dbReference type="NCBI Taxonomy" id="45151"/>
    <lineage>
        <taxon>Eukaryota</taxon>
        <taxon>Fungi</taxon>
        <taxon>Dikarya</taxon>
        <taxon>Ascomycota</taxon>
        <taxon>Pezizomycotina</taxon>
        <taxon>Dothideomycetes</taxon>
        <taxon>Pleosporomycetidae</taxon>
        <taxon>Pleosporales</taxon>
        <taxon>Pleosporineae</taxon>
        <taxon>Pleosporaceae</taxon>
        <taxon>Pyrenophora</taxon>
    </lineage>
</organism>
<reference evidence="1 2" key="1">
    <citation type="journal article" date="2018" name="BMC Genomics">
        <title>Comparative genomics of the wheat fungal pathogen Pyrenophora tritici-repentis reveals chromosomal variations and genome plasticity.</title>
        <authorList>
            <person name="Moolhuijzen P."/>
            <person name="See P.T."/>
            <person name="Hane J.K."/>
            <person name="Shi G."/>
            <person name="Liu Z."/>
            <person name="Oliver R.P."/>
            <person name="Moffat C.S."/>
        </authorList>
    </citation>
    <scope>NUCLEOTIDE SEQUENCE [LARGE SCALE GENOMIC DNA]</scope>
    <source>
        <strain evidence="1">M4</strain>
    </source>
</reference>
<name>A0A834RV33_9PLEO</name>
<dbReference type="EMBL" id="NQIK02000005">
    <property type="protein sequence ID" value="KAF7570267.1"/>
    <property type="molecule type" value="Genomic_DNA"/>
</dbReference>
<dbReference type="GeneID" id="6344263"/>
<evidence type="ECO:0000313" key="1">
    <source>
        <dbReference type="EMBL" id="KAF7570267.1"/>
    </source>
</evidence>
<sequence>MQPIFQIRHPMLMYPSAIRAQRAINLGGDPASNFGRFTLSLQRQRKLYDWYLEHGAAVGIVPRVIDADDVMKSPEAVRKLCRQTGLDPDAVAYEWETRVVEDFRISRFLSTINNSRGILPGFAAEGLDMEEEKEKWRKEFGEKDAGEIAKRVDESMGDYLYLWERRTKEEMKDEGLAP</sequence>
<dbReference type="PANTHER" id="PTHR48312">
    <property type="match status" value="1"/>
</dbReference>
<comment type="caution">
    <text evidence="1">The sequence shown here is derived from an EMBL/GenBank/DDBJ whole genome shotgun (WGS) entry which is preliminary data.</text>
</comment>
<accession>A0A834RV33</accession>
<dbReference type="RefSeq" id="XP_001936341.2">
    <property type="nucleotide sequence ID" value="XM_001936306.2"/>
</dbReference>
<dbReference type="SUPFAM" id="SSF52540">
    <property type="entry name" value="P-loop containing nucleoside triphosphate hydrolases"/>
    <property type="match status" value="1"/>
</dbReference>
<dbReference type="Proteomes" id="UP000245464">
    <property type="component" value="Chromosome 5"/>
</dbReference>
<evidence type="ECO:0000313" key="2">
    <source>
        <dbReference type="Proteomes" id="UP000245464"/>
    </source>
</evidence>
<dbReference type="KEGG" id="ptrr:6344263"/>
<dbReference type="PANTHER" id="PTHR48312:SF1">
    <property type="entry name" value="SULFOTRANSFERASE"/>
    <property type="match status" value="1"/>
</dbReference>
<proteinExistence type="predicted"/>
<protein>
    <submittedName>
        <fullName evidence="1">Uncharacterized protein</fullName>
    </submittedName>
</protein>
<dbReference type="InterPro" id="IPR027417">
    <property type="entry name" value="P-loop_NTPase"/>
</dbReference>
<gene>
    <name evidence="1" type="ORF">PtrM4_102690</name>
</gene>
<dbReference type="AlphaFoldDB" id="A0A834RV33"/>